<dbReference type="Gene3D" id="3.30.420.10">
    <property type="entry name" value="Ribonuclease H-like superfamily/Ribonuclease H"/>
    <property type="match status" value="1"/>
</dbReference>
<feature type="domain" description="5'-3' exonuclease" evidence="19">
    <location>
        <begin position="2"/>
        <end position="256"/>
    </location>
</feature>
<dbReference type="Pfam" id="PF00476">
    <property type="entry name" value="DNA_pol_A"/>
    <property type="match status" value="1"/>
</dbReference>
<dbReference type="InterPro" id="IPR001098">
    <property type="entry name" value="DNA-dir_DNA_pol_A_palm_dom"/>
</dbReference>
<dbReference type="CDD" id="cd09898">
    <property type="entry name" value="H3TH_53EXO"/>
    <property type="match status" value="1"/>
</dbReference>
<sequence length="933" mass="100876">MSRLVLIDGSSYLYRAFHALPPLTNAQGEPTGALFGVVNMLRATLKERPAYVAFVVDAPGKTFRDDLYADYKANRPSMPDDLRAQVQPMCDIVHALGIDILRIDGVEADDVIGTLALQAAADGLSVTISTGDKDFAQLVRPGIELVNTMSGSRMDSDAAVIAKFGVRPDQIVDLLALMGDTVDNVPGVEKCGPKTAAKWLAEYDSLDGVIANADRIKGKIGDNLRAALPRLPLNRELVTIKTDVTLASGPRALDLREPNAETLAVLYARYGFTQALRELGGAAAQAGLSTEPMPLGAAAASARTEPGRARGTGFVSGPASAPVDVDPALSARGQYETILTQEQLDSWIARLRGAGQFAFDTETDSLDPLQADLIGLSVAAEPGQAAYLPFGHNFPGAPAQLDRAQALAQLAPLLTDPAVRKLGQHGKYDLHVMRRHGIALAGYHDDTLLESFVLNSGSARHDMDSLAKRYLGYDTVKYEDVCGKGAKQIPFAQISLDDATRYAAEDADITLRLHHVLGPRLAAEPGLEQVYREIEMPLVDVLARIEANGVCVDAAELRRQSADLSKRMLAAQQKATELAGRSFNLDSPKQLQALLFDELKLPAVVKTPKGQPSTNEEALEAIADQHELPRVILEYRGLTKLRSTYTDKLPEMIHPQSGRVHTSYHQAGAATGRLSSSDPNLQNIPIRTEDGRRIRRAFVAPPGRKLIACDYSQIELRIMAHLSGDPGLVGAFESGADVHRATAAEVFGRTIDTVSSDERRAAKAINFGLMYGMSAFGLARQLGIGRGEAQDYIALYFSRYPGVRDFMETTRQQARDKGYVETVFGRRLYLDFINAGSQGQRAGAERAAINAPMQGTAADIIKRAMVSVDGWIADHAERALMILQVHDELVFEADADFVDTLLSEVTTRMSSAGELRVPLVVDSGVGDNWDEAH</sequence>
<dbReference type="InterPro" id="IPR020046">
    <property type="entry name" value="5-3_exonucl_a-hlix_arch_N"/>
</dbReference>
<dbReference type="NCBIfam" id="TIGR00593">
    <property type="entry name" value="pola"/>
    <property type="match status" value="1"/>
</dbReference>
<dbReference type="SUPFAM" id="SSF53098">
    <property type="entry name" value="Ribonuclease H-like"/>
    <property type="match status" value="1"/>
</dbReference>
<dbReference type="InterPro" id="IPR002421">
    <property type="entry name" value="5-3_exonuclease"/>
</dbReference>
<dbReference type="SMART" id="SM00474">
    <property type="entry name" value="35EXOc"/>
    <property type="match status" value="1"/>
</dbReference>
<dbReference type="GO" id="GO:0008408">
    <property type="term" value="F:3'-5' exonuclease activity"/>
    <property type="evidence" value="ECO:0007669"/>
    <property type="project" value="UniProtKB-UniRule"/>
</dbReference>
<evidence type="ECO:0000256" key="11">
    <source>
        <dbReference type="ARBA" id="ARBA00022839"/>
    </source>
</evidence>
<evidence type="ECO:0000256" key="16">
    <source>
        <dbReference type="NCBIfam" id="TIGR00593"/>
    </source>
</evidence>
<dbReference type="Gene3D" id="3.30.70.370">
    <property type="match status" value="1"/>
</dbReference>
<dbReference type="Gene3D" id="3.40.50.1010">
    <property type="entry name" value="5'-nuclease"/>
    <property type="match status" value="1"/>
</dbReference>
<dbReference type="InterPro" id="IPR008918">
    <property type="entry name" value="HhH2"/>
</dbReference>
<dbReference type="InterPro" id="IPR012337">
    <property type="entry name" value="RNaseH-like_sf"/>
</dbReference>
<dbReference type="EC" id="2.7.7.7" evidence="3 16"/>
<evidence type="ECO:0000256" key="12">
    <source>
        <dbReference type="ARBA" id="ARBA00022932"/>
    </source>
</evidence>
<evidence type="ECO:0000256" key="7">
    <source>
        <dbReference type="ARBA" id="ARBA00022705"/>
    </source>
</evidence>
<keyword evidence="5 17" id="KW-0808">Transferase</keyword>
<feature type="domain" description="3'-5' exonuclease" evidence="18">
    <location>
        <begin position="335"/>
        <end position="522"/>
    </location>
</feature>
<dbReference type="GO" id="GO:0003677">
    <property type="term" value="F:DNA binding"/>
    <property type="evidence" value="ECO:0007669"/>
    <property type="project" value="UniProtKB-UniRule"/>
</dbReference>
<dbReference type="PRINTS" id="PR00868">
    <property type="entry name" value="DNAPOLI"/>
</dbReference>
<evidence type="ECO:0000256" key="8">
    <source>
        <dbReference type="ARBA" id="ARBA00022722"/>
    </source>
</evidence>
<dbReference type="EMBL" id="MDSL01000021">
    <property type="protein sequence ID" value="PPT99163.1"/>
    <property type="molecule type" value="Genomic_DNA"/>
</dbReference>
<proteinExistence type="inferred from homology"/>
<dbReference type="InterPro" id="IPR019760">
    <property type="entry name" value="DNA-dir_DNA_pol_A_CS"/>
</dbReference>
<dbReference type="SMART" id="SM00475">
    <property type="entry name" value="53EXOc"/>
    <property type="match status" value="1"/>
</dbReference>
<evidence type="ECO:0000256" key="1">
    <source>
        <dbReference type="ARBA" id="ARBA00007705"/>
    </source>
</evidence>
<protein>
    <recommendedName>
        <fullName evidence="4 16">DNA polymerase I</fullName>
        <ecNumber evidence="3 16">2.7.7.7</ecNumber>
    </recommendedName>
</protein>
<evidence type="ECO:0000259" key="20">
    <source>
        <dbReference type="SMART" id="SM00482"/>
    </source>
</evidence>
<keyword evidence="13 17" id="KW-0238">DNA-binding</keyword>
<dbReference type="GO" id="GO:0008409">
    <property type="term" value="F:5'-3' exonuclease activity"/>
    <property type="evidence" value="ECO:0007669"/>
    <property type="project" value="UniProtKB-UniRule"/>
</dbReference>
<dbReference type="SUPFAM" id="SSF88723">
    <property type="entry name" value="PIN domain-like"/>
    <property type="match status" value="1"/>
</dbReference>
<dbReference type="Gene3D" id="1.20.1060.10">
    <property type="entry name" value="Taq DNA Polymerase, Chain T, domain 4"/>
    <property type="match status" value="1"/>
</dbReference>
<dbReference type="SMART" id="SM00279">
    <property type="entry name" value="HhH2"/>
    <property type="match status" value="1"/>
</dbReference>
<reference evidence="21 22" key="1">
    <citation type="submission" date="2016-08" db="EMBL/GenBank/DDBJ databases">
        <title>Evolution of the type three secretion system and type three effector repertoires in Xanthomonas.</title>
        <authorList>
            <person name="Merda D."/>
            <person name="Briand M."/>
            <person name="Bosis E."/>
            <person name="Rousseau C."/>
            <person name="Portier P."/>
            <person name="Jacques M.-A."/>
            <person name="Fischer-Le Saux M."/>
        </authorList>
    </citation>
    <scope>NUCLEOTIDE SEQUENCE [LARGE SCALE GENOMIC DNA]</scope>
    <source>
        <strain evidence="21 22">CFBP 7409</strain>
    </source>
</reference>
<dbReference type="AlphaFoldDB" id="A0A2S7A0M0"/>
<dbReference type="InterPro" id="IPR036279">
    <property type="entry name" value="5-3_exonuclease_C_sf"/>
</dbReference>
<dbReference type="InterPro" id="IPR020045">
    <property type="entry name" value="DNA_polI_H3TH"/>
</dbReference>
<dbReference type="PANTHER" id="PTHR10133">
    <property type="entry name" value="DNA POLYMERASE I"/>
    <property type="match status" value="1"/>
</dbReference>
<dbReference type="Gene3D" id="1.10.150.20">
    <property type="entry name" value="5' to 3' exonuclease, C-terminal subdomain"/>
    <property type="match status" value="2"/>
</dbReference>
<evidence type="ECO:0000256" key="5">
    <source>
        <dbReference type="ARBA" id="ARBA00022679"/>
    </source>
</evidence>
<comment type="similarity">
    <text evidence="1 17">Belongs to the DNA polymerase type-A family.</text>
</comment>
<dbReference type="InterPro" id="IPR002298">
    <property type="entry name" value="DNA_polymerase_A"/>
</dbReference>
<dbReference type="SUPFAM" id="SSF47807">
    <property type="entry name" value="5' to 3' exonuclease, C-terminal subdomain"/>
    <property type="match status" value="1"/>
</dbReference>
<dbReference type="FunFam" id="1.10.150.20:FF:000003">
    <property type="entry name" value="DNA polymerase I"/>
    <property type="match status" value="1"/>
</dbReference>
<evidence type="ECO:0000313" key="22">
    <source>
        <dbReference type="Proteomes" id="UP000238049"/>
    </source>
</evidence>
<dbReference type="InterPro" id="IPR036397">
    <property type="entry name" value="RNaseH_sf"/>
</dbReference>
<keyword evidence="12 17" id="KW-0239">DNA-directed DNA polymerase</keyword>
<dbReference type="InterPro" id="IPR029060">
    <property type="entry name" value="PIN-like_dom_sf"/>
</dbReference>
<name>A0A2S7A0M0_9XANT</name>
<keyword evidence="6 17" id="KW-0548">Nucleotidyltransferase</keyword>
<dbReference type="GO" id="GO:0006261">
    <property type="term" value="P:DNA-templated DNA replication"/>
    <property type="evidence" value="ECO:0007669"/>
    <property type="project" value="UniProtKB-UniRule"/>
</dbReference>
<dbReference type="Pfam" id="PF01612">
    <property type="entry name" value="DNA_pol_A_exo1"/>
    <property type="match status" value="1"/>
</dbReference>
<dbReference type="InterPro" id="IPR043502">
    <property type="entry name" value="DNA/RNA_pol_sf"/>
</dbReference>
<dbReference type="FunFam" id="3.30.420.10:FF:000026">
    <property type="entry name" value="DNA polymerase I"/>
    <property type="match status" value="1"/>
</dbReference>
<keyword evidence="7 17" id="KW-0235">DNA replication</keyword>
<evidence type="ECO:0000313" key="21">
    <source>
        <dbReference type="EMBL" id="PPT99163.1"/>
    </source>
</evidence>
<comment type="catalytic activity">
    <reaction evidence="15 17">
        <text>DNA(n) + a 2'-deoxyribonucleoside 5'-triphosphate = DNA(n+1) + diphosphate</text>
        <dbReference type="Rhea" id="RHEA:22508"/>
        <dbReference type="Rhea" id="RHEA-COMP:17339"/>
        <dbReference type="Rhea" id="RHEA-COMP:17340"/>
        <dbReference type="ChEBI" id="CHEBI:33019"/>
        <dbReference type="ChEBI" id="CHEBI:61560"/>
        <dbReference type="ChEBI" id="CHEBI:173112"/>
        <dbReference type="EC" id="2.7.7.7"/>
    </reaction>
</comment>
<comment type="subunit">
    <text evidence="2">Single-chain monomer with multiple functions.</text>
</comment>
<dbReference type="SMART" id="SM00482">
    <property type="entry name" value="POLAc"/>
    <property type="match status" value="1"/>
</dbReference>
<dbReference type="SUPFAM" id="SSF56672">
    <property type="entry name" value="DNA/RNA polymerases"/>
    <property type="match status" value="1"/>
</dbReference>
<dbReference type="CDD" id="cd06139">
    <property type="entry name" value="DNA_polA_I_Ecoli_like_exo"/>
    <property type="match status" value="1"/>
</dbReference>
<evidence type="ECO:0000256" key="4">
    <source>
        <dbReference type="ARBA" id="ARBA00020311"/>
    </source>
</evidence>
<dbReference type="FunFam" id="1.20.1060.10:FF:000001">
    <property type="entry name" value="DNA polymerase I"/>
    <property type="match status" value="1"/>
</dbReference>
<dbReference type="FunFam" id="1.10.150.20:FF:000002">
    <property type="entry name" value="DNA polymerase I"/>
    <property type="match status" value="1"/>
</dbReference>
<dbReference type="Proteomes" id="UP000238049">
    <property type="component" value="Unassembled WGS sequence"/>
</dbReference>
<dbReference type="Pfam" id="PF02739">
    <property type="entry name" value="5_3_exonuc_N"/>
    <property type="match status" value="1"/>
</dbReference>
<evidence type="ECO:0000256" key="3">
    <source>
        <dbReference type="ARBA" id="ARBA00012417"/>
    </source>
</evidence>
<evidence type="ECO:0000256" key="14">
    <source>
        <dbReference type="ARBA" id="ARBA00023204"/>
    </source>
</evidence>
<evidence type="ECO:0000259" key="18">
    <source>
        <dbReference type="SMART" id="SM00474"/>
    </source>
</evidence>
<dbReference type="RefSeq" id="WP_104563780.1">
    <property type="nucleotide sequence ID" value="NZ_MDSK01000027.1"/>
</dbReference>
<keyword evidence="9 17" id="KW-0227">DNA damage</keyword>
<keyword evidence="10 17" id="KW-0378">Hydrolase</keyword>
<dbReference type="PROSITE" id="PS00447">
    <property type="entry name" value="DNA_POLYMERASE_A"/>
    <property type="match status" value="1"/>
</dbReference>
<evidence type="ECO:0000256" key="6">
    <source>
        <dbReference type="ARBA" id="ARBA00022695"/>
    </source>
</evidence>
<dbReference type="FunFam" id="3.40.50.1010:FF:000001">
    <property type="entry name" value="DNA polymerase I"/>
    <property type="match status" value="1"/>
</dbReference>
<dbReference type="GO" id="GO:0003887">
    <property type="term" value="F:DNA-directed DNA polymerase activity"/>
    <property type="evidence" value="ECO:0007669"/>
    <property type="project" value="UniProtKB-UniRule"/>
</dbReference>
<dbReference type="CDD" id="cd08637">
    <property type="entry name" value="DNA_pol_A_pol_I_C"/>
    <property type="match status" value="1"/>
</dbReference>
<gene>
    <name evidence="17" type="primary">polA</name>
    <name evidence="21" type="ORF">XarbCFBP7409_11240</name>
</gene>
<dbReference type="CDD" id="cd09859">
    <property type="entry name" value="PIN_53EXO"/>
    <property type="match status" value="1"/>
</dbReference>
<keyword evidence="8" id="KW-0540">Nuclease</keyword>
<dbReference type="PANTHER" id="PTHR10133:SF27">
    <property type="entry name" value="DNA POLYMERASE NU"/>
    <property type="match status" value="1"/>
</dbReference>
<comment type="caution">
    <text evidence="21">The sequence shown here is derived from an EMBL/GenBank/DDBJ whole genome shotgun (WGS) entry which is preliminary data.</text>
</comment>
<feature type="domain" description="DNA-directed DNA polymerase family A palm" evidence="20">
    <location>
        <begin position="691"/>
        <end position="897"/>
    </location>
</feature>
<evidence type="ECO:0000256" key="10">
    <source>
        <dbReference type="ARBA" id="ARBA00022801"/>
    </source>
</evidence>
<accession>A0A2S7A0M0</accession>
<dbReference type="NCBIfam" id="NF004397">
    <property type="entry name" value="PRK05755.1"/>
    <property type="match status" value="1"/>
</dbReference>
<evidence type="ECO:0000256" key="9">
    <source>
        <dbReference type="ARBA" id="ARBA00022763"/>
    </source>
</evidence>
<keyword evidence="11 17" id="KW-0269">Exonuclease</keyword>
<dbReference type="InterPro" id="IPR018320">
    <property type="entry name" value="DNA_polymerase_1"/>
</dbReference>
<dbReference type="InterPro" id="IPR002562">
    <property type="entry name" value="3'-5'_exonuclease_dom"/>
</dbReference>
<comment type="function">
    <text evidence="17">In addition to polymerase activity, this DNA polymerase exhibits 3'-5' and 5'-3' exonuclease activity.</text>
</comment>
<evidence type="ECO:0000259" key="19">
    <source>
        <dbReference type="SMART" id="SM00475"/>
    </source>
</evidence>
<evidence type="ECO:0000256" key="15">
    <source>
        <dbReference type="ARBA" id="ARBA00049244"/>
    </source>
</evidence>
<organism evidence="21 22">
    <name type="scientific">Xanthomonas arboricola pv. guizotiae</name>
    <dbReference type="NCBI Taxonomy" id="487867"/>
    <lineage>
        <taxon>Bacteria</taxon>
        <taxon>Pseudomonadati</taxon>
        <taxon>Pseudomonadota</taxon>
        <taxon>Gammaproteobacteria</taxon>
        <taxon>Lysobacterales</taxon>
        <taxon>Lysobacteraceae</taxon>
        <taxon>Xanthomonas</taxon>
    </lineage>
</organism>
<evidence type="ECO:0000256" key="2">
    <source>
        <dbReference type="ARBA" id="ARBA00011541"/>
    </source>
</evidence>
<dbReference type="GO" id="GO:0006302">
    <property type="term" value="P:double-strand break repair"/>
    <property type="evidence" value="ECO:0007669"/>
    <property type="project" value="TreeGrafter"/>
</dbReference>
<dbReference type="Pfam" id="PF01367">
    <property type="entry name" value="5_3_exonuc"/>
    <property type="match status" value="1"/>
</dbReference>
<keyword evidence="14 17" id="KW-0234">DNA repair</keyword>
<evidence type="ECO:0000256" key="17">
    <source>
        <dbReference type="RuleBase" id="RU004460"/>
    </source>
</evidence>
<evidence type="ECO:0000256" key="13">
    <source>
        <dbReference type="ARBA" id="ARBA00023125"/>
    </source>
</evidence>